<evidence type="ECO:0000256" key="14">
    <source>
        <dbReference type="ARBA" id="ARBA00023136"/>
    </source>
</evidence>
<keyword evidence="11" id="KW-0418">Kinase</keyword>
<keyword evidence="9" id="KW-0677">Repeat</keyword>
<dbReference type="Pfam" id="PF12819">
    <property type="entry name" value="Malectin_like"/>
    <property type="match status" value="2"/>
</dbReference>
<dbReference type="Pfam" id="PF13855">
    <property type="entry name" value="LRR_8"/>
    <property type="match status" value="1"/>
</dbReference>
<keyword evidence="10 18" id="KW-0547">Nucleotide-binding</keyword>
<gene>
    <name evidence="22" type="ORF">NCGR_LOCUS54802</name>
</gene>
<dbReference type="GO" id="GO:0005524">
    <property type="term" value="F:ATP binding"/>
    <property type="evidence" value="ECO:0007669"/>
    <property type="project" value="UniProtKB-UniRule"/>
</dbReference>
<name>A0A811RM14_9POAL</name>
<evidence type="ECO:0000256" key="8">
    <source>
        <dbReference type="ARBA" id="ARBA00022729"/>
    </source>
</evidence>
<evidence type="ECO:0000256" key="11">
    <source>
        <dbReference type="ARBA" id="ARBA00022777"/>
    </source>
</evidence>
<keyword evidence="3" id="KW-0723">Serine/threonine-protein kinase</keyword>
<keyword evidence="4" id="KW-0597">Phosphoprotein</keyword>
<dbReference type="InterPro" id="IPR008271">
    <property type="entry name" value="Ser/Thr_kinase_AS"/>
</dbReference>
<dbReference type="Proteomes" id="UP000604825">
    <property type="component" value="Unassembled WGS sequence"/>
</dbReference>
<feature type="transmembrane region" description="Helical" evidence="19">
    <location>
        <begin position="405"/>
        <end position="430"/>
    </location>
</feature>
<dbReference type="GO" id="GO:0005886">
    <property type="term" value="C:plasma membrane"/>
    <property type="evidence" value="ECO:0007669"/>
    <property type="project" value="UniProtKB-SubCell"/>
</dbReference>
<evidence type="ECO:0000259" key="21">
    <source>
        <dbReference type="PROSITE" id="PS50011"/>
    </source>
</evidence>
<dbReference type="SUPFAM" id="SSF56112">
    <property type="entry name" value="Protein kinase-like (PK-like)"/>
    <property type="match status" value="1"/>
</dbReference>
<accession>A0A811RM14</accession>
<dbReference type="PROSITE" id="PS00107">
    <property type="entry name" value="PROTEIN_KINASE_ATP"/>
    <property type="match status" value="1"/>
</dbReference>
<evidence type="ECO:0000256" key="3">
    <source>
        <dbReference type="ARBA" id="ARBA00022527"/>
    </source>
</evidence>
<evidence type="ECO:0000256" key="6">
    <source>
        <dbReference type="ARBA" id="ARBA00022679"/>
    </source>
</evidence>
<dbReference type="GO" id="GO:0004674">
    <property type="term" value="F:protein serine/threonine kinase activity"/>
    <property type="evidence" value="ECO:0007669"/>
    <property type="project" value="UniProtKB-KW"/>
</dbReference>
<dbReference type="EMBL" id="CAJGYO010000016">
    <property type="protein sequence ID" value="CAD6271516.1"/>
    <property type="molecule type" value="Genomic_DNA"/>
</dbReference>
<dbReference type="FunFam" id="3.30.200.20:FF:000394">
    <property type="entry name" value="Leucine-rich repeat receptor-like protein kinase"/>
    <property type="match status" value="1"/>
</dbReference>
<dbReference type="InterPro" id="IPR011009">
    <property type="entry name" value="Kinase-like_dom_sf"/>
</dbReference>
<dbReference type="PANTHER" id="PTHR45631">
    <property type="entry name" value="OS07G0107800 PROTEIN-RELATED"/>
    <property type="match status" value="1"/>
</dbReference>
<evidence type="ECO:0000256" key="12">
    <source>
        <dbReference type="ARBA" id="ARBA00022840"/>
    </source>
</evidence>
<evidence type="ECO:0000256" key="5">
    <source>
        <dbReference type="ARBA" id="ARBA00022614"/>
    </source>
</evidence>
<proteinExistence type="predicted"/>
<dbReference type="FunFam" id="3.80.10.10:FF:000129">
    <property type="entry name" value="Leucine-rich repeat receptor-like kinase"/>
    <property type="match status" value="1"/>
</dbReference>
<reference evidence="22" key="1">
    <citation type="submission" date="2020-10" db="EMBL/GenBank/DDBJ databases">
        <authorList>
            <person name="Han B."/>
            <person name="Lu T."/>
            <person name="Zhao Q."/>
            <person name="Huang X."/>
            <person name="Zhao Y."/>
        </authorList>
    </citation>
    <scope>NUCLEOTIDE SEQUENCE</scope>
</reference>
<dbReference type="FunFam" id="1.10.510.10:FF:000146">
    <property type="entry name" value="LRR receptor-like serine/threonine-protein kinase IOS1"/>
    <property type="match status" value="1"/>
</dbReference>
<feature type="binding site" evidence="18">
    <location>
        <position position="514"/>
    </location>
    <ligand>
        <name>ATP</name>
        <dbReference type="ChEBI" id="CHEBI:30616"/>
    </ligand>
</feature>
<keyword evidence="6" id="KW-0808">Transferase</keyword>
<dbReference type="Gene3D" id="3.80.10.10">
    <property type="entry name" value="Ribonuclease Inhibitor"/>
    <property type="match status" value="1"/>
</dbReference>
<dbReference type="PROSITE" id="PS50011">
    <property type="entry name" value="PROTEIN_KINASE_DOM"/>
    <property type="match status" value="1"/>
</dbReference>
<sequence>MVAMATSSWLLLIGLAAAAGVLQARAQPDSIGFISIDCGLSGTASYVDDTTKLSYVPDAGFIDGDAGSNRNISAEYMTPMLSKRYLNVCLVDTGSGAPFISSLDLRPLKSTLYPQANATQGLVLVARLNFRWSTDDTALVRGCTNIDNAMFEAPSKVMQTAITPRNGSSIHMYWSSDPQPKDPTPGYIVIMYFSELQRLPSNAVRQFYINLNGKPWAGRARYNISINATANSTLPPIINAIEVFSVISTTNVGTDSSDVSAITAIMAKYRVQKNWMGDPCVPKTYVWDGLTCKYYAVSSPPRITGVNLSFTGLEGDLSSSFANLNDVQYLDLSHNNLTGSIPDAFSQLPSLTVLNLTGNQLSGSIPLGILKRVQDGSLILRYDDNPNLCTNAESCQPPAKGKSRLVVYVAIPLVLVLVTASVVALLFCFLRRKKQGSTTANIVKPQNEAPMSHAPAALSSGDAYAQSSLHLENRRFTYKELEMITNNFQRVLGRGGFGKVYDGFLEDGTQVAVKLRSQSSNQGAKEFLLEAQILTRIHHKNLVSMIGYCKDGQYMALVYEYMSEGSLQEQIAGNGRNGTCITWWQRLRIALDSAQGLEYMHKGCNPPLIHRDVKATNILLNAKLEAKIADFGFSKVFNLDSEAHIATNSLVGTLGYVDPEYQATMQPTNKSDVYSFGVVVLELVTGRQPILSDPEPTSIIQWVRRRLARGNIEDVVDARMHGEYDVNSVWKAADIALKCTLQVSAQRPTMTDVVAQLQECLELEERRRTGGGGTRGNFYSGSSGDPNFGYDAYATDRQSTGVTVSQIGTAFEVEHNFGKVPRMGRGPVAR</sequence>
<dbReference type="OrthoDB" id="2017114at2759"/>
<dbReference type="Gene3D" id="1.10.510.10">
    <property type="entry name" value="Transferase(Phosphotransferase) domain 1"/>
    <property type="match status" value="1"/>
</dbReference>
<dbReference type="InterPro" id="IPR024788">
    <property type="entry name" value="Malectin-like_Carb-bd_dom"/>
</dbReference>
<evidence type="ECO:0000256" key="10">
    <source>
        <dbReference type="ARBA" id="ARBA00022741"/>
    </source>
</evidence>
<comment type="subcellular location">
    <subcellularLocation>
        <location evidence="1">Cell membrane</location>
        <topology evidence="1">Single-pass membrane protein</topology>
    </subcellularLocation>
</comment>
<comment type="catalytic activity">
    <reaction evidence="17">
        <text>L-seryl-[protein] + ATP = O-phospho-L-seryl-[protein] + ADP + H(+)</text>
        <dbReference type="Rhea" id="RHEA:17989"/>
        <dbReference type="Rhea" id="RHEA-COMP:9863"/>
        <dbReference type="Rhea" id="RHEA-COMP:11604"/>
        <dbReference type="ChEBI" id="CHEBI:15378"/>
        <dbReference type="ChEBI" id="CHEBI:29999"/>
        <dbReference type="ChEBI" id="CHEBI:30616"/>
        <dbReference type="ChEBI" id="CHEBI:83421"/>
        <dbReference type="ChEBI" id="CHEBI:456216"/>
        <dbReference type="EC" id="2.7.11.1"/>
    </reaction>
</comment>
<evidence type="ECO:0000256" key="18">
    <source>
        <dbReference type="PROSITE-ProRule" id="PRU10141"/>
    </source>
</evidence>
<evidence type="ECO:0000256" key="15">
    <source>
        <dbReference type="ARBA" id="ARBA00023170"/>
    </source>
</evidence>
<dbReference type="CDD" id="cd14066">
    <property type="entry name" value="STKc_IRAK"/>
    <property type="match status" value="1"/>
</dbReference>
<dbReference type="PANTHER" id="PTHR45631:SF179">
    <property type="entry name" value="PROTEIN KINASE DOMAIN-CONTAINING PROTEIN"/>
    <property type="match status" value="1"/>
</dbReference>
<evidence type="ECO:0000256" key="4">
    <source>
        <dbReference type="ARBA" id="ARBA00022553"/>
    </source>
</evidence>
<evidence type="ECO:0000313" key="23">
    <source>
        <dbReference type="Proteomes" id="UP000604825"/>
    </source>
</evidence>
<organism evidence="22 23">
    <name type="scientific">Miscanthus lutarioriparius</name>
    <dbReference type="NCBI Taxonomy" id="422564"/>
    <lineage>
        <taxon>Eukaryota</taxon>
        <taxon>Viridiplantae</taxon>
        <taxon>Streptophyta</taxon>
        <taxon>Embryophyta</taxon>
        <taxon>Tracheophyta</taxon>
        <taxon>Spermatophyta</taxon>
        <taxon>Magnoliopsida</taxon>
        <taxon>Liliopsida</taxon>
        <taxon>Poales</taxon>
        <taxon>Poaceae</taxon>
        <taxon>PACMAD clade</taxon>
        <taxon>Panicoideae</taxon>
        <taxon>Andropogonodae</taxon>
        <taxon>Andropogoneae</taxon>
        <taxon>Saccharinae</taxon>
        <taxon>Miscanthus</taxon>
    </lineage>
</organism>
<feature type="domain" description="Protein kinase" evidence="21">
    <location>
        <begin position="486"/>
        <end position="761"/>
    </location>
</feature>
<dbReference type="InterPro" id="IPR001611">
    <property type="entry name" value="Leu-rich_rpt"/>
</dbReference>
<keyword evidence="5" id="KW-0433">Leucine-rich repeat</keyword>
<protein>
    <recommendedName>
        <fullName evidence="2">non-specific serine/threonine protein kinase</fullName>
        <ecNumber evidence="2">2.7.11.1</ecNumber>
    </recommendedName>
</protein>
<keyword evidence="12 18" id="KW-0067">ATP-binding</keyword>
<evidence type="ECO:0000256" key="2">
    <source>
        <dbReference type="ARBA" id="ARBA00012513"/>
    </source>
</evidence>
<dbReference type="InterPro" id="IPR032675">
    <property type="entry name" value="LRR_dom_sf"/>
</dbReference>
<evidence type="ECO:0000256" key="13">
    <source>
        <dbReference type="ARBA" id="ARBA00022989"/>
    </source>
</evidence>
<evidence type="ECO:0000256" key="20">
    <source>
        <dbReference type="SAM" id="SignalP"/>
    </source>
</evidence>
<dbReference type="AlphaFoldDB" id="A0A811RM14"/>
<evidence type="ECO:0000256" key="1">
    <source>
        <dbReference type="ARBA" id="ARBA00004162"/>
    </source>
</evidence>
<evidence type="ECO:0000256" key="17">
    <source>
        <dbReference type="ARBA" id="ARBA00048679"/>
    </source>
</evidence>
<keyword evidence="14 19" id="KW-0472">Membrane</keyword>
<evidence type="ECO:0000256" key="9">
    <source>
        <dbReference type="ARBA" id="ARBA00022737"/>
    </source>
</evidence>
<feature type="chain" id="PRO_5032759751" description="non-specific serine/threonine protein kinase" evidence="20">
    <location>
        <begin position="27"/>
        <end position="830"/>
    </location>
</feature>
<dbReference type="InterPro" id="IPR000719">
    <property type="entry name" value="Prot_kinase_dom"/>
</dbReference>
<comment type="catalytic activity">
    <reaction evidence="16">
        <text>L-threonyl-[protein] + ATP = O-phospho-L-threonyl-[protein] + ADP + H(+)</text>
        <dbReference type="Rhea" id="RHEA:46608"/>
        <dbReference type="Rhea" id="RHEA-COMP:11060"/>
        <dbReference type="Rhea" id="RHEA-COMP:11605"/>
        <dbReference type="ChEBI" id="CHEBI:15378"/>
        <dbReference type="ChEBI" id="CHEBI:30013"/>
        <dbReference type="ChEBI" id="CHEBI:30616"/>
        <dbReference type="ChEBI" id="CHEBI:61977"/>
        <dbReference type="ChEBI" id="CHEBI:456216"/>
        <dbReference type="EC" id="2.7.11.1"/>
    </reaction>
</comment>
<keyword evidence="23" id="KW-1185">Reference proteome</keyword>
<dbReference type="PRINTS" id="PR00019">
    <property type="entry name" value="LEURICHRPT"/>
</dbReference>
<dbReference type="SMART" id="SM00220">
    <property type="entry name" value="S_TKc"/>
    <property type="match status" value="1"/>
</dbReference>
<dbReference type="EC" id="2.7.11.1" evidence="2"/>
<evidence type="ECO:0000256" key="7">
    <source>
        <dbReference type="ARBA" id="ARBA00022692"/>
    </source>
</evidence>
<keyword evidence="8 20" id="KW-0732">Signal</keyword>
<evidence type="ECO:0000256" key="19">
    <source>
        <dbReference type="SAM" id="Phobius"/>
    </source>
</evidence>
<dbReference type="PROSITE" id="PS00108">
    <property type="entry name" value="PROTEIN_KINASE_ST"/>
    <property type="match status" value="1"/>
</dbReference>
<keyword evidence="13 19" id="KW-1133">Transmembrane helix</keyword>
<dbReference type="Pfam" id="PF07714">
    <property type="entry name" value="PK_Tyr_Ser-Thr"/>
    <property type="match status" value="1"/>
</dbReference>
<dbReference type="InterPro" id="IPR017441">
    <property type="entry name" value="Protein_kinase_ATP_BS"/>
</dbReference>
<feature type="signal peptide" evidence="20">
    <location>
        <begin position="1"/>
        <end position="26"/>
    </location>
</feature>
<evidence type="ECO:0000256" key="16">
    <source>
        <dbReference type="ARBA" id="ARBA00047899"/>
    </source>
</evidence>
<dbReference type="Gene3D" id="3.30.200.20">
    <property type="entry name" value="Phosphorylase Kinase, domain 1"/>
    <property type="match status" value="1"/>
</dbReference>
<keyword evidence="7 19" id="KW-0812">Transmembrane</keyword>
<evidence type="ECO:0000313" key="22">
    <source>
        <dbReference type="EMBL" id="CAD6271516.1"/>
    </source>
</evidence>
<comment type="caution">
    <text evidence="22">The sequence shown here is derived from an EMBL/GenBank/DDBJ whole genome shotgun (WGS) entry which is preliminary data.</text>
</comment>
<dbReference type="SUPFAM" id="SSF52058">
    <property type="entry name" value="L domain-like"/>
    <property type="match status" value="1"/>
</dbReference>
<dbReference type="InterPro" id="IPR001245">
    <property type="entry name" value="Ser-Thr/Tyr_kinase_cat_dom"/>
</dbReference>
<keyword evidence="15" id="KW-0675">Receptor</keyword>